<dbReference type="EMBL" id="JABCKI010006086">
    <property type="protein sequence ID" value="KAG5635458.1"/>
    <property type="molecule type" value="Genomic_DNA"/>
</dbReference>
<evidence type="ECO:0000313" key="2">
    <source>
        <dbReference type="Proteomes" id="UP000717328"/>
    </source>
</evidence>
<accession>A0A9P7K3J6</accession>
<name>A0A9P7K3J6_9AGAR</name>
<sequence length="297" mass="33549">MQPPEILEWICSYLTYHDLRRFRAVCRYVSEAASLLLFQQIIFNVSDAARLEKFLEGLIGQNRIAQHVRTLIVRDGNGNNFQARLARFIEENPNLVSLKIDPRSWTTSFSLADALGTQPPKLIVLKVPSSTQINNTVIHGLAPSLRRLSFRGDQGKALWEAAGLRGAQITCLNVLCRQVATFTALLGYLRSYNGISILYLTLGADAKDEKLVEQLWTEALPEHKETLSRLVVLDDTYHENFHVKDSSNSFLGQCIRLRRLWVGVDLSIQRAGDPFAEVGSFVSFFRLPKSPHLQLKV</sequence>
<evidence type="ECO:0000313" key="1">
    <source>
        <dbReference type="EMBL" id="KAG5635458.1"/>
    </source>
</evidence>
<dbReference type="AlphaFoldDB" id="A0A9P7K3J6"/>
<reference evidence="1" key="1">
    <citation type="submission" date="2021-02" db="EMBL/GenBank/DDBJ databases">
        <authorList>
            <person name="Nieuwenhuis M."/>
            <person name="Van De Peppel L.J.J."/>
        </authorList>
    </citation>
    <scope>NUCLEOTIDE SEQUENCE</scope>
    <source>
        <strain evidence="1">D49</strain>
    </source>
</reference>
<keyword evidence="2" id="KW-1185">Reference proteome</keyword>
<protein>
    <recommendedName>
        <fullName evidence="3">F-box domain-containing protein</fullName>
    </recommendedName>
</protein>
<dbReference type="Proteomes" id="UP000717328">
    <property type="component" value="Unassembled WGS sequence"/>
</dbReference>
<reference evidence="1" key="2">
    <citation type="submission" date="2021-10" db="EMBL/GenBank/DDBJ databases">
        <title>Phylogenomics reveals ancestral predisposition of the termite-cultivated fungus Termitomyces towards a domesticated lifestyle.</title>
        <authorList>
            <person name="Auxier B."/>
            <person name="Grum-Grzhimaylo A."/>
            <person name="Cardenas M.E."/>
            <person name="Lodge J.D."/>
            <person name="Laessoe T."/>
            <person name="Pedersen O."/>
            <person name="Smith M.E."/>
            <person name="Kuyper T.W."/>
            <person name="Franco-Molano E.A."/>
            <person name="Baroni T.J."/>
            <person name="Aanen D.K."/>
        </authorList>
    </citation>
    <scope>NUCLEOTIDE SEQUENCE</scope>
    <source>
        <strain evidence="1">D49</strain>
    </source>
</reference>
<dbReference type="SUPFAM" id="SSF81383">
    <property type="entry name" value="F-box domain"/>
    <property type="match status" value="1"/>
</dbReference>
<dbReference type="InterPro" id="IPR032675">
    <property type="entry name" value="LRR_dom_sf"/>
</dbReference>
<evidence type="ECO:0008006" key="3">
    <source>
        <dbReference type="Google" id="ProtNLM"/>
    </source>
</evidence>
<gene>
    <name evidence="1" type="ORF">H0H81_011171</name>
</gene>
<comment type="caution">
    <text evidence="1">The sequence shown here is derived from an EMBL/GenBank/DDBJ whole genome shotgun (WGS) entry which is preliminary data.</text>
</comment>
<proteinExistence type="predicted"/>
<organism evidence="1 2">
    <name type="scientific">Sphagnurus paluster</name>
    <dbReference type="NCBI Taxonomy" id="117069"/>
    <lineage>
        <taxon>Eukaryota</taxon>
        <taxon>Fungi</taxon>
        <taxon>Dikarya</taxon>
        <taxon>Basidiomycota</taxon>
        <taxon>Agaricomycotina</taxon>
        <taxon>Agaricomycetes</taxon>
        <taxon>Agaricomycetidae</taxon>
        <taxon>Agaricales</taxon>
        <taxon>Tricholomatineae</taxon>
        <taxon>Lyophyllaceae</taxon>
        <taxon>Sphagnurus</taxon>
    </lineage>
</organism>
<dbReference type="Gene3D" id="3.80.10.10">
    <property type="entry name" value="Ribonuclease Inhibitor"/>
    <property type="match status" value="1"/>
</dbReference>
<dbReference type="InterPro" id="IPR036047">
    <property type="entry name" value="F-box-like_dom_sf"/>
</dbReference>